<feature type="domain" description="Manganese/iron superoxide dismutase C-terminal" evidence="8">
    <location>
        <begin position="96"/>
        <end position="196"/>
    </location>
</feature>
<feature type="binding site" evidence="5">
    <location>
        <position position="82"/>
    </location>
    <ligand>
        <name>Mn(2+)</name>
        <dbReference type="ChEBI" id="CHEBI:29035"/>
    </ligand>
</feature>
<dbReference type="PIRSF" id="PIRSF000349">
    <property type="entry name" value="SODismutase"/>
    <property type="match status" value="1"/>
</dbReference>
<protein>
    <recommendedName>
        <fullName evidence="2 6">Superoxide dismutase</fullName>
        <ecNumber evidence="2 6">1.15.1.1</ecNumber>
    </recommendedName>
</protein>
<dbReference type="Gene3D" id="3.55.40.20">
    <property type="entry name" value="Iron/manganese superoxide dismutase, C-terminal domain"/>
    <property type="match status" value="1"/>
</dbReference>
<evidence type="ECO:0000259" key="7">
    <source>
        <dbReference type="Pfam" id="PF00081"/>
    </source>
</evidence>
<evidence type="ECO:0000256" key="5">
    <source>
        <dbReference type="PIRSR" id="PIRSR000349-1"/>
    </source>
</evidence>
<dbReference type="InterPro" id="IPR036314">
    <property type="entry name" value="SOD_C_sf"/>
</dbReference>
<dbReference type="EMBL" id="MFZI01000024">
    <property type="protein sequence ID" value="OGK20960.1"/>
    <property type="molecule type" value="Genomic_DNA"/>
</dbReference>
<dbReference type="SUPFAM" id="SSF54719">
    <property type="entry name" value="Fe,Mn superoxide dismutase (SOD), C-terminal domain"/>
    <property type="match status" value="1"/>
</dbReference>
<sequence>MQFNKLSPKTFSDSIYSMKGISKKTVEEHLKLYQGYVTKYNEIMEKLSMLTDDDYAKANQSYSLIRELKVELTFAYGGVVNHELYFAHLGGKGGMPEGDVLKQIKKDFGSFETFKKDMTATGIAARGWVWTAWNWKNMKLFNYLGDAQNTFPVWHSTPIFALDTYEHAYFIDYGAARAKYIEAFFENVDWKQVSKNFELVLMKCDCDCNGCEDHK</sequence>
<dbReference type="InterPro" id="IPR050265">
    <property type="entry name" value="Fe/Mn_Superoxide_Dismutase"/>
</dbReference>
<dbReference type="GO" id="GO:0046872">
    <property type="term" value="F:metal ion binding"/>
    <property type="evidence" value="ECO:0007669"/>
    <property type="project" value="UniProtKB-KW"/>
</dbReference>
<dbReference type="GO" id="GO:0004784">
    <property type="term" value="F:superoxide dismutase activity"/>
    <property type="evidence" value="ECO:0007669"/>
    <property type="project" value="UniProtKB-EC"/>
</dbReference>
<dbReference type="Gene3D" id="1.10.287.990">
    <property type="entry name" value="Fe,Mn superoxide dismutase (SOD) domain"/>
    <property type="match status" value="1"/>
</dbReference>
<feature type="binding site" evidence="5">
    <location>
        <position position="167"/>
    </location>
    <ligand>
        <name>Mn(2+)</name>
        <dbReference type="ChEBI" id="CHEBI:29035"/>
    </ligand>
</feature>
<dbReference type="PANTHER" id="PTHR11404:SF6">
    <property type="entry name" value="SUPEROXIDE DISMUTASE [MN], MITOCHONDRIAL"/>
    <property type="match status" value="1"/>
</dbReference>
<organism evidence="9 10">
    <name type="scientific">Candidatus Roizmanbacteria bacterium RIFCSPHIGHO2_01_FULL_39_8</name>
    <dbReference type="NCBI Taxonomy" id="1802033"/>
    <lineage>
        <taxon>Bacteria</taxon>
        <taxon>Candidatus Roizmaniibacteriota</taxon>
    </lineage>
</organism>
<feature type="binding site" evidence="5">
    <location>
        <position position="29"/>
    </location>
    <ligand>
        <name>Mn(2+)</name>
        <dbReference type="ChEBI" id="CHEBI:29035"/>
    </ligand>
</feature>
<accession>A0A1F7GPJ5</accession>
<dbReference type="Pfam" id="PF00081">
    <property type="entry name" value="Sod_Fe_N"/>
    <property type="match status" value="1"/>
</dbReference>
<gene>
    <name evidence="9" type="ORF">A2866_06880</name>
</gene>
<dbReference type="SUPFAM" id="SSF46609">
    <property type="entry name" value="Fe,Mn superoxide dismutase (SOD), N-terminal domain"/>
    <property type="match status" value="1"/>
</dbReference>
<evidence type="ECO:0000256" key="6">
    <source>
        <dbReference type="RuleBase" id="RU000414"/>
    </source>
</evidence>
<comment type="caution">
    <text evidence="9">The sequence shown here is derived from an EMBL/GenBank/DDBJ whole genome shotgun (WGS) entry which is preliminary data.</text>
</comment>
<proteinExistence type="inferred from homology"/>
<reference evidence="9 10" key="1">
    <citation type="journal article" date="2016" name="Nat. Commun.">
        <title>Thousands of microbial genomes shed light on interconnected biogeochemical processes in an aquifer system.</title>
        <authorList>
            <person name="Anantharaman K."/>
            <person name="Brown C.T."/>
            <person name="Hug L.A."/>
            <person name="Sharon I."/>
            <person name="Castelle C.J."/>
            <person name="Probst A.J."/>
            <person name="Thomas B.C."/>
            <person name="Singh A."/>
            <person name="Wilkins M.J."/>
            <person name="Karaoz U."/>
            <person name="Brodie E.L."/>
            <person name="Williams K.H."/>
            <person name="Hubbard S.S."/>
            <person name="Banfield J.F."/>
        </authorList>
    </citation>
    <scope>NUCLEOTIDE SEQUENCE [LARGE SCALE GENOMIC DNA]</scope>
</reference>
<evidence type="ECO:0000259" key="8">
    <source>
        <dbReference type="Pfam" id="PF02777"/>
    </source>
</evidence>
<keyword evidence="4 6" id="KW-0560">Oxidoreductase</keyword>
<dbReference type="Pfam" id="PF02777">
    <property type="entry name" value="Sod_Fe_C"/>
    <property type="match status" value="1"/>
</dbReference>
<keyword evidence="3 5" id="KW-0479">Metal-binding</keyword>
<comment type="catalytic activity">
    <reaction evidence="6">
        <text>2 superoxide + 2 H(+) = H2O2 + O2</text>
        <dbReference type="Rhea" id="RHEA:20696"/>
        <dbReference type="ChEBI" id="CHEBI:15378"/>
        <dbReference type="ChEBI" id="CHEBI:15379"/>
        <dbReference type="ChEBI" id="CHEBI:16240"/>
        <dbReference type="ChEBI" id="CHEBI:18421"/>
        <dbReference type="EC" id="1.15.1.1"/>
    </reaction>
</comment>
<dbReference type="EC" id="1.15.1.1" evidence="2 6"/>
<evidence type="ECO:0000256" key="1">
    <source>
        <dbReference type="ARBA" id="ARBA00008714"/>
    </source>
</evidence>
<evidence type="ECO:0000313" key="10">
    <source>
        <dbReference type="Proteomes" id="UP000177026"/>
    </source>
</evidence>
<feature type="domain" description="Manganese/iron superoxide dismutase N-terminal" evidence="7">
    <location>
        <begin position="21"/>
        <end position="89"/>
    </location>
</feature>
<dbReference type="Proteomes" id="UP000177026">
    <property type="component" value="Unassembled WGS sequence"/>
</dbReference>
<dbReference type="InterPro" id="IPR001189">
    <property type="entry name" value="Mn/Fe_SOD"/>
</dbReference>
<dbReference type="PRINTS" id="PR01703">
    <property type="entry name" value="MNSODISMTASE"/>
</dbReference>
<dbReference type="AlphaFoldDB" id="A0A1F7GPJ5"/>
<feature type="binding site" evidence="5">
    <location>
        <position position="163"/>
    </location>
    <ligand>
        <name>Mn(2+)</name>
        <dbReference type="ChEBI" id="CHEBI:29035"/>
    </ligand>
</feature>
<name>A0A1F7GPJ5_9BACT</name>
<dbReference type="InterPro" id="IPR019831">
    <property type="entry name" value="Mn/Fe_SOD_N"/>
</dbReference>
<dbReference type="InterPro" id="IPR036324">
    <property type="entry name" value="Mn/Fe_SOD_N_sf"/>
</dbReference>
<evidence type="ECO:0000256" key="3">
    <source>
        <dbReference type="ARBA" id="ARBA00022723"/>
    </source>
</evidence>
<evidence type="ECO:0000256" key="4">
    <source>
        <dbReference type="ARBA" id="ARBA00023002"/>
    </source>
</evidence>
<evidence type="ECO:0000256" key="2">
    <source>
        <dbReference type="ARBA" id="ARBA00012682"/>
    </source>
</evidence>
<dbReference type="PANTHER" id="PTHR11404">
    <property type="entry name" value="SUPEROXIDE DISMUTASE 2"/>
    <property type="match status" value="1"/>
</dbReference>
<comment type="function">
    <text evidence="6">Destroys radicals which are normally produced within the cells and which are toxic to biological systems.</text>
</comment>
<dbReference type="InterPro" id="IPR019832">
    <property type="entry name" value="Mn/Fe_SOD_C"/>
</dbReference>
<evidence type="ECO:0000313" key="9">
    <source>
        <dbReference type="EMBL" id="OGK20960.1"/>
    </source>
</evidence>
<comment type="similarity">
    <text evidence="1 6">Belongs to the iron/manganese superoxide dismutase family.</text>
</comment>